<accession>A0A7H0H8I3</accession>
<keyword evidence="9 11" id="KW-0482">Metalloprotease</keyword>
<keyword evidence="7 11" id="KW-0862">Zinc</keyword>
<dbReference type="Proteomes" id="UP000516117">
    <property type="component" value="Chromosome"/>
</dbReference>
<feature type="transmembrane region" description="Helical" evidence="12">
    <location>
        <begin position="12"/>
        <end position="36"/>
    </location>
</feature>
<evidence type="ECO:0000256" key="12">
    <source>
        <dbReference type="SAM" id="Phobius"/>
    </source>
</evidence>
<keyword evidence="8 12" id="KW-1133">Transmembrane helix</keyword>
<dbReference type="EMBL" id="CP060789">
    <property type="protein sequence ID" value="QNP56849.1"/>
    <property type="molecule type" value="Genomic_DNA"/>
</dbReference>
<dbReference type="CDD" id="cd07328">
    <property type="entry name" value="M48_Ste24p_like"/>
    <property type="match status" value="1"/>
</dbReference>
<name>A0A7H0H8I3_9ACTN</name>
<evidence type="ECO:0000259" key="13">
    <source>
        <dbReference type="Pfam" id="PF01435"/>
    </source>
</evidence>
<gene>
    <name evidence="14" type="ORF">H9L22_05730</name>
</gene>
<dbReference type="Pfam" id="PF01435">
    <property type="entry name" value="Peptidase_M48"/>
    <property type="match status" value="1"/>
</dbReference>
<keyword evidence="10 12" id="KW-0472">Membrane</keyword>
<feature type="transmembrane region" description="Helical" evidence="12">
    <location>
        <begin position="42"/>
        <end position="62"/>
    </location>
</feature>
<dbReference type="AlphaFoldDB" id="A0A7H0H8I3"/>
<evidence type="ECO:0000256" key="10">
    <source>
        <dbReference type="ARBA" id="ARBA00023136"/>
    </source>
</evidence>
<evidence type="ECO:0000256" key="9">
    <source>
        <dbReference type="ARBA" id="ARBA00023049"/>
    </source>
</evidence>
<dbReference type="RefSeq" id="WP_187721948.1">
    <property type="nucleotide sequence ID" value="NZ_BAABBL010000003.1"/>
</dbReference>
<evidence type="ECO:0000256" key="3">
    <source>
        <dbReference type="ARBA" id="ARBA00022670"/>
    </source>
</evidence>
<evidence type="ECO:0000313" key="15">
    <source>
        <dbReference type="Proteomes" id="UP000516117"/>
    </source>
</evidence>
<dbReference type="Gene3D" id="3.30.2010.10">
    <property type="entry name" value="Metalloproteases ('zincins'), catalytic domain"/>
    <property type="match status" value="1"/>
</dbReference>
<dbReference type="GO" id="GO:0005886">
    <property type="term" value="C:plasma membrane"/>
    <property type="evidence" value="ECO:0007669"/>
    <property type="project" value="UniProtKB-SubCell"/>
</dbReference>
<dbReference type="KEGG" id="tdf:H9L22_05730"/>
<keyword evidence="6 11" id="KW-0378">Hydrolase</keyword>
<sequence length="307" mass="32889">MSKRSVAPGLVLWLFPLVIVAVVGSLLAGIAVLAISMNSATFGVRIALWVVAPLLIAVWVAARQARRFRPEPTEGIEVHPAEHPALWAEVSELAARAETAAPDRVVIVPEVNASVAEAAGHRELTIGLPLLATMTVGELRSVLAHELGHFSGGDTAYAARNMRRLVFLHAVRARAGVLMRWFFTLYARLFAVAAAPDARRAEARADELSLLAAGPTAAADSFRTLYRATIAWSVLEREYVSLFQPAGHRASLSVGLSELLAANAEAIAAAADEAIATETTSFEDTHPPTRDRIARMEAARGTVSDHR</sequence>
<evidence type="ECO:0000313" key="14">
    <source>
        <dbReference type="EMBL" id="QNP56849.1"/>
    </source>
</evidence>
<protein>
    <submittedName>
        <fullName evidence="14">M48 family metalloprotease</fullName>
    </submittedName>
</protein>
<keyword evidence="15" id="KW-1185">Reference proteome</keyword>
<dbReference type="GO" id="GO:0006508">
    <property type="term" value="P:proteolysis"/>
    <property type="evidence" value="ECO:0007669"/>
    <property type="project" value="UniProtKB-KW"/>
</dbReference>
<dbReference type="PANTHER" id="PTHR43221:SF1">
    <property type="entry name" value="PROTEASE HTPX"/>
    <property type="match status" value="1"/>
</dbReference>
<dbReference type="InterPro" id="IPR001915">
    <property type="entry name" value="Peptidase_M48"/>
</dbReference>
<comment type="similarity">
    <text evidence="11">Belongs to the peptidase M48 family.</text>
</comment>
<keyword evidence="2" id="KW-1003">Cell membrane</keyword>
<keyword evidence="3 11" id="KW-0645">Protease</keyword>
<evidence type="ECO:0000256" key="1">
    <source>
        <dbReference type="ARBA" id="ARBA00004651"/>
    </source>
</evidence>
<evidence type="ECO:0000256" key="4">
    <source>
        <dbReference type="ARBA" id="ARBA00022692"/>
    </source>
</evidence>
<evidence type="ECO:0000256" key="2">
    <source>
        <dbReference type="ARBA" id="ARBA00022475"/>
    </source>
</evidence>
<evidence type="ECO:0000256" key="6">
    <source>
        <dbReference type="ARBA" id="ARBA00022801"/>
    </source>
</evidence>
<keyword evidence="4 12" id="KW-0812">Transmembrane</keyword>
<reference evidence="14 15" key="1">
    <citation type="submission" date="2020-08" db="EMBL/GenBank/DDBJ databases">
        <title>Genome sequence of Tessaracoccus defluvii JCM 17540T.</title>
        <authorList>
            <person name="Hyun D.-W."/>
            <person name="Bae J.-W."/>
        </authorList>
    </citation>
    <scope>NUCLEOTIDE SEQUENCE [LARGE SCALE GENOMIC DNA]</scope>
    <source>
        <strain evidence="14 15">JCM 17540</strain>
    </source>
</reference>
<feature type="domain" description="Peptidase M48" evidence="13">
    <location>
        <begin position="81"/>
        <end position="298"/>
    </location>
</feature>
<evidence type="ECO:0000256" key="8">
    <source>
        <dbReference type="ARBA" id="ARBA00022989"/>
    </source>
</evidence>
<dbReference type="GO" id="GO:0046872">
    <property type="term" value="F:metal ion binding"/>
    <property type="evidence" value="ECO:0007669"/>
    <property type="project" value="UniProtKB-KW"/>
</dbReference>
<dbReference type="GO" id="GO:0004222">
    <property type="term" value="F:metalloendopeptidase activity"/>
    <property type="evidence" value="ECO:0007669"/>
    <property type="project" value="InterPro"/>
</dbReference>
<evidence type="ECO:0000256" key="5">
    <source>
        <dbReference type="ARBA" id="ARBA00022723"/>
    </source>
</evidence>
<comment type="cofactor">
    <cofactor evidence="11">
        <name>Zn(2+)</name>
        <dbReference type="ChEBI" id="CHEBI:29105"/>
    </cofactor>
    <text evidence="11">Binds 1 zinc ion per subunit.</text>
</comment>
<evidence type="ECO:0000256" key="7">
    <source>
        <dbReference type="ARBA" id="ARBA00022833"/>
    </source>
</evidence>
<organism evidence="14 15">
    <name type="scientific">Tessaracoccus defluvii</name>
    <dbReference type="NCBI Taxonomy" id="1285901"/>
    <lineage>
        <taxon>Bacteria</taxon>
        <taxon>Bacillati</taxon>
        <taxon>Actinomycetota</taxon>
        <taxon>Actinomycetes</taxon>
        <taxon>Propionibacteriales</taxon>
        <taxon>Propionibacteriaceae</taxon>
        <taxon>Tessaracoccus</taxon>
    </lineage>
</organism>
<dbReference type="PANTHER" id="PTHR43221">
    <property type="entry name" value="PROTEASE HTPX"/>
    <property type="match status" value="1"/>
</dbReference>
<dbReference type="InterPro" id="IPR050083">
    <property type="entry name" value="HtpX_protease"/>
</dbReference>
<comment type="subcellular location">
    <subcellularLocation>
        <location evidence="1">Cell membrane</location>
        <topology evidence="1">Multi-pass membrane protein</topology>
    </subcellularLocation>
</comment>
<keyword evidence="5" id="KW-0479">Metal-binding</keyword>
<proteinExistence type="inferred from homology"/>
<evidence type="ECO:0000256" key="11">
    <source>
        <dbReference type="RuleBase" id="RU003983"/>
    </source>
</evidence>